<keyword evidence="2" id="KW-0255">Endonuclease</keyword>
<keyword evidence="2" id="KW-0540">Nuclease</keyword>
<accession>A0ABW8AA01</accession>
<keyword evidence="2" id="KW-0378">Hydrolase</keyword>
<dbReference type="GO" id="GO:0004519">
    <property type="term" value="F:endonuclease activity"/>
    <property type="evidence" value="ECO:0007669"/>
    <property type="project" value="UniProtKB-KW"/>
</dbReference>
<dbReference type="SUPFAM" id="SSF52980">
    <property type="entry name" value="Restriction endonuclease-like"/>
    <property type="match status" value="1"/>
</dbReference>
<dbReference type="InterPro" id="IPR012296">
    <property type="entry name" value="Nuclease_put_TT1808"/>
</dbReference>
<dbReference type="EMBL" id="JBITMB010000006">
    <property type="protein sequence ID" value="MFI7443604.1"/>
    <property type="molecule type" value="Genomic_DNA"/>
</dbReference>
<sequence>MAKVLERPKTEHVPTLPLDQHYQAVCDLLPRHRVEFIRDRIVVNDVPTWNHNKAVSRLLKQIIHRATEHDWDIGTHITLFLGAQADRYIPDLTVASPEPRTWGDDQLYAADTLLVVEVVSPSSVHDDYAVKPDGYATAGVPLFLRIDPLKGICSLMSHPSDRGVYLHHTEVAIGEPLDLPGPWKLTLDTGKLVDE</sequence>
<evidence type="ECO:0000313" key="3">
    <source>
        <dbReference type="Proteomes" id="UP001612928"/>
    </source>
</evidence>
<dbReference type="Pfam" id="PF05685">
    <property type="entry name" value="Uma2"/>
    <property type="match status" value="1"/>
</dbReference>
<comment type="caution">
    <text evidence="2">The sequence shown here is derived from an EMBL/GenBank/DDBJ whole genome shotgun (WGS) entry which is preliminary data.</text>
</comment>
<evidence type="ECO:0000313" key="2">
    <source>
        <dbReference type="EMBL" id="MFI7443604.1"/>
    </source>
</evidence>
<name>A0ABW8AA01_9ACTN</name>
<reference evidence="2 3" key="1">
    <citation type="submission" date="2024-10" db="EMBL/GenBank/DDBJ databases">
        <title>The Natural Products Discovery Center: Release of the First 8490 Sequenced Strains for Exploring Actinobacteria Biosynthetic Diversity.</title>
        <authorList>
            <person name="Kalkreuter E."/>
            <person name="Kautsar S.A."/>
            <person name="Yang D."/>
            <person name="Bader C.D."/>
            <person name="Teijaro C.N."/>
            <person name="Fluegel L."/>
            <person name="Davis C.M."/>
            <person name="Simpson J.R."/>
            <person name="Lauterbach L."/>
            <person name="Steele A.D."/>
            <person name="Gui C."/>
            <person name="Meng S."/>
            <person name="Li G."/>
            <person name="Viehrig K."/>
            <person name="Ye F."/>
            <person name="Su P."/>
            <person name="Kiefer A.F."/>
            <person name="Nichols A."/>
            <person name="Cepeda A.J."/>
            <person name="Yan W."/>
            <person name="Fan B."/>
            <person name="Jiang Y."/>
            <person name="Adhikari A."/>
            <person name="Zheng C.-J."/>
            <person name="Schuster L."/>
            <person name="Cowan T.M."/>
            <person name="Smanski M.J."/>
            <person name="Chevrette M.G."/>
            <person name="De Carvalho L.P.S."/>
            <person name="Shen B."/>
        </authorList>
    </citation>
    <scope>NUCLEOTIDE SEQUENCE [LARGE SCALE GENOMIC DNA]</scope>
    <source>
        <strain evidence="2 3">NPDC049503</strain>
    </source>
</reference>
<dbReference type="InterPro" id="IPR011335">
    <property type="entry name" value="Restrct_endonuc-II-like"/>
</dbReference>
<evidence type="ECO:0000259" key="1">
    <source>
        <dbReference type="Pfam" id="PF05685"/>
    </source>
</evidence>
<proteinExistence type="predicted"/>
<keyword evidence="3" id="KW-1185">Reference proteome</keyword>
<dbReference type="Proteomes" id="UP001612928">
    <property type="component" value="Unassembled WGS sequence"/>
</dbReference>
<dbReference type="InterPro" id="IPR008538">
    <property type="entry name" value="Uma2"/>
</dbReference>
<feature type="domain" description="Putative restriction endonuclease" evidence="1">
    <location>
        <begin position="21"/>
        <end position="165"/>
    </location>
</feature>
<organism evidence="2 3">
    <name type="scientific">Nonomuraea indica</name>
    <dbReference type="NCBI Taxonomy" id="1581193"/>
    <lineage>
        <taxon>Bacteria</taxon>
        <taxon>Bacillati</taxon>
        <taxon>Actinomycetota</taxon>
        <taxon>Actinomycetes</taxon>
        <taxon>Streptosporangiales</taxon>
        <taxon>Streptosporangiaceae</taxon>
        <taxon>Nonomuraea</taxon>
    </lineage>
</organism>
<dbReference type="RefSeq" id="WP_397023770.1">
    <property type="nucleotide sequence ID" value="NZ_JBITMB010000006.1"/>
</dbReference>
<dbReference type="PANTHER" id="PTHR35400">
    <property type="entry name" value="SLR1083 PROTEIN"/>
    <property type="match status" value="1"/>
</dbReference>
<dbReference type="Gene3D" id="3.90.1570.10">
    <property type="entry name" value="tt1808, chain A"/>
    <property type="match status" value="1"/>
</dbReference>
<gene>
    <name evidence="2" type="ORF">ACIBP5_26855</name>
</gene>
<dbReference type="PANTHER" id="PTHR35400:SF3">
    <property type="entry name" value="SLL1072 PROTEIN"/>
    <property type="match status" value="1"/>
</dbReference>
<protein>
    <submittedName>
        <fullName evidence="2">Uma2 family endonuclease</fullName>
    </submittedName>
</protein>